<dbReference type="AlphaFoldDB" id="A0A2C9JJH8"/>
<dbReference type="PANTHER" id="PTHR11360:SF303">
    <property type="entry name" value="MAJOR FACILITATOR SUPERFAMILY (MFS) PROFILE DOMAIN-CONTAINING PROTEIN"/>
    <property type="match status" value="1"/>
</dbReference>
<feature type="transmembrane region" description="Helical" evidence="2">
    <location>
        <begin position="438"/>
        <end position="456"/>
    </location>
</feature>
<sequence>MNRVITKPPPPIDRGWAWMIVLGVFICTFFMVGIAKSYGLFLLAFRNEFQTSTSLATMPMSVASFVYAFGAPTALLLAEKFTAQKVVIAGATIGLIGIALSSLLLSMPYVIVLYGLCVGMANSSFFGNGLVMIGKYFRKYRSLATGVGLAGASIGQFAMPPIIQILLDKYSLSGTLLIVSALYFHVAVAGALFRPIEKYGPPPEALGNQAPKEEQKELLNDIKKETVKPGESVKNGATVQADDVVPLDESREDKSPMLPNQNGSDVDMKAVLSSTGSIHLLPSPEAEKPVALPKKGPRWQMFDFKVLYSIVTLLFTLVSFLVFFGYFNFIIFLPSVLKSKGIEHFNGALLISICGAGDLIARIGTGILADTNIIARYKLKSLACFLCGVTILIFLFTDKMEVLGVLSFLYGFFGGAYVILFSVVLLDLVGLSLMSKNLAVVLLVQGVGASVGQIFLGMSRDATGSHNLILILCSLTMIVGGVLLFAYPLFRKCEEARLQRLERRQMLNP</sequence>
<proteinExistence type="predicted"/>
<keyword evidence="2" id="KW-0812">Transmembrane</keyword>
<keyword evidence="2" id="KW-0472">Membrane</keyword>
<name>A0A2C9JJH8_BIOGL</name>
<dbReference type="OrthoDB" id="6105101at2759"/>
<feature type="transmembrane region" description="Helical" evidence="2">
    <location>
        <begin position="377"/>
        <end position="396"/>
    </location>
</feature>
<evidence type="ECO:0000256" key="1">
    <source>
        <dbReference type="ARBA" id="ARBA00004141"/>
    </source>
</evidence>
<dbReference type="Gene3D" id="1.20.1250.20">
    <property type="entry name" value="MFS general substrate transporter like domains"/>
    <property type="match status" value="1"/>
</dbReference>
<dbReference type="InterPro" id="IPR011701">
    <property type="entry name" value="MFS"/>
</dbReference>
<protein>
    <recommendedName>
        <fullName evidence="3">Major facilitator superfamily (MFS) profile domain-containing protein</fullName>
    </recommendedName>
</protein>
<evidence type="ECO:0000256" key="2">
    <source>
        <dbReference type="SAM" id="Phobius"/>
    </source>
</evidence>
<gene>
    <name evidence="4" type="primary">106057210</name>
</gene>
<dbReference type="VEuPathDB" id="VectorBase:BGLB003405"/>
<feature type="transmembrane region" description="Helical" evidence="2">
    <location>
        <begin position="345"/>
        <end position="365"/>
    </location>
</feature>
<dbReference type="GO" id="GO:0016020">
    <property type="term" value="C:membrane"/>
    <property type="evidence" value="ECO:0007669"/>
    <property type="project" value="UniProtKB-SubCell"/>
</dbReference>
<evidence type="ECO:0000313" key="4">
    <source>
        <dbReference type="EnsemblMetazoa" id="BGLB003405-PB"/>
    </source>
</evidence>
<comment type="subcellular location">
    <subcellularLocation>
        <location evidence="1">Membrane</location>
        <topology evidence="1">Multi-pass membrane protein</topology>
    </subcellularLocation>
</comment>
<dbReference type="VEuPathDB" id="VectorBase:BGLAX_044280"/>
<keyword evidence="2" id="KW-1133">Transmembrane helix</keyword>
<feature type="transmembrane region" description="Helical" evidence="2">
    <location>
        <begin position="86"/>
        <end position="105"/>
    </location>
</feature>
<feature type="transmembrane region" description="Helical" evidence="2">
    <location>
        <begin position="306"/>
        <end position="333"/>
    </location>
</feature>
<feature type="transmembrane region" description="Helical" evidence="2">
    <location>
        <begin position="402"/>
        <end position="426"/>
    </location>
</feature>
<dbReference type="Proteomes" id="UP000076420">
    <property type="component" value="Unassembled WGS sequence"/>
</dbReference>
<evidence type="ECO:0000259" key="3">
    <source>
        <dbReference type="PROSITE" id="PS50850"/>
    </source>
</evidence>
<feature type="transmembrane region" description="Helical" evidence="2">
    <location>
        <begin position="143"/>
        <end position="166"/>
    </location>
</feature>
<feature type="transmembrane region" description="Helical" evidence="2">
    <location>
        <begin position="111"/>
        <end position="131"/>
    </location>
</feature>
<dbReference type="GO" id="GO:0008028">
    <property type="term" value="F:monocarboxylic acid transmembrane transporter activity"/>
    <property type="evidence" value="ECO:0007669"/>
    <property type="project" value="TreeGrafter"/>
</dbReference>
<feature type="transmembrane region" description="Helical" evidence="2">
    <location>
        <begin position="172"/>
        <end position="193"/>
    </location>
</feature>
<feature type="transmembrane region" description="Helical" evidence="2">
    <location>
        <begin position="55"/>
        <end position="77"/>
    </location>
</feature>
<evidence type="ECO:0000313" key="5">
    <source>
        <dbReference type="Proteomes" id="UP000076420"/>
    </source>
</evidence>
<dbReference type="InterPro" id="IPR036259">
    <property type="entry name" value="MFS_trans_sf"/>
</dbReference>
<dbReference type="SUPFAM" id="SSF103473">
    <property type="entry name" value="MFS general substrate transporter"/>
    <property type="match status" value="1"/>
</dbReference>
<dbReference type="InterPro" id="IPR050327">
    <property type="entry name" value="Proton-linked_MCT"/>
</dbReference>
<dbReference type="PANTHER" id="PTHR11360">
    <property type="entry name" value="MONOCARBOXYLATE TRANSPORTER"/>
    <property type="match status" value="1"/>
</dbReference>
<feature type="transmembrane region" description="Helical" evidence="2">
    <location>
        <begin position="468"/>
        <end position="490"/>
    </location>
</feature>
<dbReference type="KEGG" id="bgt:106057210"/>
<accession>A0A2C9JJH8</accession>
<dbReference type="Pfam" id="PF07690">
    <property type="entry name" value="MFS_1"/>
    <property type="match status" value="1"/>
</dbReference>
<reference evidence="4" key="1">
    <citation type="submission" date="2020-05" db="UniProtKB">
        <authorList>
            <consortium name="EnsemblMetazoa"/>
        </authorList>
    </citation>
    <scope>IDENTIFICATION</scope>
    <source>
        <strain evidence="4">BB02</strain>
    </source>
</reference>
<feature type="transmembrane region" description="Helical" evidence="2">
    <location>
        <begin position="16"/>
        <end position="35"/>
    </location>
</feature>
<dbReference type="EnsemblMetazoa" id="BGLB003405-RB">
    <property type="protein sequence ID" value="BGLB003405-PB"/>
    <property type="gene ID" value="BGLB003405"/>
</dbReference>
<feature type="domain" description="Major facilitator superfamily (MFS) profile" evidence="3">
    <location>
        <begin position="1"/>
        <end position="198"/>
    </location>
</feature>
<organism evidence="4 5">
    <name type="scientific">Biomphalaria glabrata</name>
    <name type="common">Bloodfluke planorb</name>
    <name type="synonym">Freshwater snail</name>
    <dbReference type="NCBI Taxonomy" id="6526"/>
    <lineage>
        <taxon>Eukaryota</taxon>
        <taxon>Metazoa</taxon>
        <taxon>Spiralia</taxon>
        <taxon>Lophotrochozoa</taxon>
        <taxon>Mollusca</taxon>
        <taxon>Gastropoda</taxon>
        <taxon>Heterobranchia</taxon>
        <taxon>Euthyneura</taxon>
        <taxon>Panpulmonata</taxon>
        <taxon>Hygrophila</taxon>
        <taxon>Lymnaeoidea</taxon>
        <taxon>Planorbidae</taxon>
        <taxon>Biomphalaria</taxon>
    </lineage>
</organism>
<dbReference type="InterPro" id="IPR020846">
    <property type="entry name" value="MFS_dom"/>
</dbReference>
<dbReference type="PROSITE" id="PS50850">
    <property type="entry name" value="MFS"/>
    <property type="match status" value="1"/>
</dbReference>
<dbReference type="RefSeq" id="XP_013069776.2">
    <property type="nucleotide sequence ID" value="XM_013214322.2"/>
</dbReference>